<organism evidence="3 4">
    <name type="scientific">Roseateles rivi</name>
    <dbReference type="NCBI Taxonomy" id="3299028"/>
    <lineage>
        <taxon>Bacteria</taxon>
        <taxon>Pseudomonadati</taxon>
        <taxon>Pseudomonadota</taxon>
        <taxon>Betaproteobacteria</taxon>
        <taxon>Burkholderiales</taxon>
        <taxon>Sphaerotilaceae</taxon>
        <taxon>Roseateles</taxon>
    </lineage>
</organism>
<dbReference type="EC" id="2.4.-.-" evidence="3"/>
<dbReference type="CDD" id="cd03801">
    <property type="entry name" value="GT4_PimA-like"/>
    <property type="match status" value="1"/>
</dbReference>
<dbReference type="InterPro" id="IPR001296">
    <property type="entry name" value="Glyco_trans_1"/>
</dbReference>
<sequence>MKVLISAFACDPSFGSDEEVGWRWGVELSALGHEVTILTRRSHQESIEKYLAKNTLEREVKFCYVDIDWLHRILSKFNRRNHIYYYFWQMAALSAARAVHGAEQFDVVHHVTWVSFRQPSLMWRLGIPFVFGPVAGADCTPAGLKQTLSPLQRLGERVRDVVNQLVRFDPLLRLTFARAESIYVTSPAHLPLVPPAHRSKTKVSLAIGACEARPVAQIPKQRDALFVGRAVGIKGMDLGLQAFALARSRLPDLTLTVVSEGPELQRWKQQAAALGVADAVQWLNWMAREDLDAVYAQHRLLLCPAYRDSGGFVVLEALQCGLPVVCLDLGGPGVIVNDTVGRAVSAEGSVPEVAQRLAQAMGDVLQEVAADEAASRKACTARADYFRWSDLVGRIYADVSALVQRKR</sequence>
<accession>A0ABW7FW08</accession>
<proteinExistence type="predicted"/>
<reference evidence="3 4" key="1">
    <citation type="submission" date="2024-08" db="EMBL/GenBank/DDBJ databases">
        <authorList>
            <person name="Lu H."/>
        </authorList>
    </citation>
    <scope>NUCLEOTIDE SEQUENCE [LARGE SCALE GENOMIC DNA]</scope>
    <source>
        <strain evidence="3 4">BYS180W</strain>
    </source>
</reference>
<protein>
    <submittedName>
        <fullName evidence="3">Glycosyltransferase family 4 protein</fullName>
        <ecNumber evidence="3">2.4.-.-</ecNumber>
    </submittedName>
</protein>
<dbReference type="EMBL" id="JBIGHZ010000003">
    <property type="protein sequence ID" value="MFG6448502.1"/>
    <property type="molecule type" value="Genomic_DNA"/>
</dbReference>
<feature type="domain" description="Glycosyl transferase family 1" evidence="1">
    <location>
        <begin position="218"/>
        <end position="364"/>
    </location>
</feature>
<keyword evidence="3" id="KW-0808">Transferase</keyword>
<dbReference type="Pfam" id="PF13579">
    <property type="entry name" value="Glyco_trans_4_4"/>
    <property type="match status" value="1"/>
</dbReference>
<dbReference type="InterPro" id="IPR050194">
    <property type="entry name" value="Glycosyltransferase_grp1"/>
</dbReference>
<dbReference type="Pfam" id="PF00534">
    <property type="entry name" value="Glycos_transf_1"/>
    <property type="match status" value="1"/>
</dbReference>
<gene>
    <name evidence="3" type="ORF">ACG0Z6_09645</name>
</gene>
<evidence type="ECO:0000259" key="1">
    <source>
        <dbReference type="Pfam" id="PF00534"/>
    </source>
</evidence>
<keyword evidence="4" id="KW-1185">Reference proteome</keyword>
<name>A0ABW7FW08_9BURK</name>
<dbReference type="PANTHER" id="PTHR45947">
    <property type="entry name" value="SULFOQUINOVOSYL TRANSFERASE SQD2"/>
    <property type="match status" value="1"/>
</dbReference>
<dbReference type="GO" id="GO:0016757">
    <property type="term" value="F:glycosyltransferase activity"/>
    <property type="evidence" value="ECO:0007669"/>
    <property type="project" value="UniProtKB-KW"/>
</dbReference>
<dbReference type="PANTHER" id="PTHR45947:SF3">
    <property type="entry name" value="SULFOQUINOVOSYL TRANSFERASE SQD2"/>
    <property type="match status" value="1"/>
</dbReference>
<dbReference type="SUPFAM" id="SSF53756">
    <property type="entry name" value="UDP-Glycosyltransferase/glycogen phosphorylase"/>
    <property type="match status" value="1"/>
</dbReference>
<dbReference type="Proteomes" id="UP001606099">
    <property type="component" value="Unassembled WGS sequence"/>
</dbReference>
<feature type="domain" description="Glycosyltransferase subfamily 4-like N-terminal" evidence="2">
    <location>
        <begin position="25"/>
        <end position="188"/>
    </location>
</feature>
<dbReference type="Gene3D" id="3.40.50.2000">
    <property type="entry name" value="Glycogen Phosphorylase B"/>
    <property type="match status" value="2"/>
</dbReference>
<dbReference type="RefSeq" id="WP_394460786.1">
    <property type="nucleotide sequence ID" value="NZ_JBIGHZ010000003.1"/>
</dbReference>
<dbReference type="InterPro" id="IPR028098">
    <property type="entry name" value="Glyco_trans_4-like_N"/>
</dbReference>
<evidence type="ECO:0000313" key="3">
    <source>
        <dbReference type="EMBL" id="MFG6448502.1"/>
    </source>
</evidence>
<comment type="caution">
    <text evidence="3">The sequence shown here is derived from an EMBL/GenBank/DDBJ whole genome shotgun (WGS) entry which is preliminary data.</text>
</comment>
<keyword evidence="3" id="KW-0328">Glycosyltransferase</keyword>
<evidence type="ECO:0000313" key="4">
    <source>
        <dbReference type="Proteomes" id="UP001606099"/>
    </source>
</evidence>
<evidence type="ECO:0000259" key="2">
    <source>
        <dbReference type="Pfam" id="PF13579"/>
    </source>
</evidence>